<evidence type="ECO:0000256" key="1">
    <source>
        <dbReference type="SAM" id="Phobius"/>
    </source>
</evidence>
<dbReference type="Gene3D" id="1.10.1760.20">
    <property type="match status" value="1"/>
</dbReference>
<dbReference type="EMBL" id="LGHJ01000014">
    <property type="protein sequence ID" value="KPL75419.1"/>
    <property type="molecule type" value="Genomic_DNA"/>
</dbReference>
<evidence type="ECO:0000313" key="2">
    <source>
        <dbReference type="EMBL" id="KPL75419.1"/>
    </source>
</evidence>
<feature type="transmembrane region" description="Helical" evidence="1">
    <location>
        <begin position="9"/>
        <end position="33"/>
    </location>
</feature>
<keyword evidence="1" id="KW-0472">Membrane</keyword>
<dbReference type="Proteomes" id="UP000050514">
    <property type="component" value="Unassembled WGS sequence"/>
</dbReference>
<feature type="transmembrane region" description="Helical" evidence="1">
    <location>
        <begin position="111"/>
        <end position="130"/>
    </location>
</feature>
<feature type="transmembrane region" description="Helical" evidence="1">
    <location>
        <begin position="158"/>
        <end position="177"/>
    </location>
</feature>
<sequence>MPQNRTRKIVITGVLGAIAVLLGLTRLGFIPWVSGASLTIMHVPVIIGAVLEGPIVGLGIGLIFGIFSLIQAAVAPTGPADVWFTNPLLSVLPRLFIGPVAWLVWQSLRKWTVPALILAGIAGSLTNTILVLGMIGILGFLPFAALLPIAIANGLPEAGVSALITLVVVAAWQQFAVGNRKGARL</sequence>
<reference evidence="2 3" key="1">
    <citation type="submission" date="2015-07" db="EMBL/GenBank/DDBJ databases">
        <title>Draft genome of Bellilinea caldifistulae DSM 17877.</title>
        <authorList>
            <person name="Hemp J."/>
            <person name="Ward L.M."/>
            <person name="Pace L.A."/>
            <person name="Fischer W.W."/>
        </authorList>
    </citation>
    <scope>NUCLEOTIDE SEQUENCE [LARGE SCALE GENOMIC DNA]</scope>
    <source>
        <strain evidence="2 3">GOMI-1</strain>
    </source>
</reference>
<evidence type="ECO:0000313" key="3">
    <source>
        <dbReference type="Proteomes" id="UP000050514"/>
    </source>
</evidence>
<keyword evidence="3" id="KW-1185">Reference proteome</keyword>
<feature type="transmembrane region" description="Helical" evidence="1">
    <location>
        <begin position="45"/>
        <end position="70"/>
    </location>
</feature>
<gene>
    <name evidence="2" type="ORF">AC812_09075</name>
</gene>
<dbReference type="Pfam" id="PF12822">
    <property type="entry name" value="ECF_trnsprt"/>
    <property type="match status" value="1"/>
</dbReference>
<dbReference type="InterPro" id="IPR024529">
    <property type="entry name" value="ECF_trnsprt_substrate-spec"/>
</dbReference>
<evidence type="ECO:0008006" key="4">
    <source>
        <dbReference type="Google" id="ProtNLM"/>
    </source>
</evidence>
<keyword evidence="1" id="KW-0812">Transmembrane</keyword>
<proteinExistence type="predicted"/>
<dbReference type="GO" id="GO:0022857">
    <property type="term" value="F:transmembrane transporter activity"/>
    <property type="evidence" value="ECO:0007669"/>
    <property type="project" value="InterPro"/>
</dbReference>
<dbReference type="AlphaFoldDB" id="A0A0P6WZP5"/>
<feature type="transmembrane region" description="Helical" evidence="1">
    <location>
        <begin position="82"/>
        <end position="105"/>
    </location>
</feature>
<comment type="caution">
    <text evidence="2">The sequence shown here is derived from an EMBL/GenBank/DDBJ whole genome shotgun (WGS) entry which is preliminary data.</text>
</comment>
<name>A0A0P6WZP5_9CHLR</name>
<dbReference type="OrthoDB" id="9813540at2"/>
<accession>A0A0P6WZP5</accession>
<organism evidence="2 3">
    <name type="scientific">Bellilinea caldifistulae</name>
    <dbReference type="NCBI Taxonomy" id="360411"/>
    <lineage>
        <taxon>Bacteria</taxon>
        <taxon>Bacillati</taxon>
        <taxon>Chloroflexota</taxon>
        <taxon>Anaerolineae</taxon>
        <taxon>Anaerolineales</taxon>
        <taxon>Anaerolineaceae</taxon>
        <taxon>Bellilinea</taxon>
    </lineage>
</organism>
<keyword evidence="1" id="KW-1133">Transmembrane helix</keyword>
<dbReference type="STRING" id="360411.AC812_09075"/>
<dbReference type="PATRIC" id="fig|360411.5.peg.2977"/>
<protein>
    <recommendedName>
        <fullName evidence="4">ECF transporter S component</fullName>
    </recommendedName>
</protein>
<dbReference type="RefSeq" id="WP_061914088.1">
    <property type="nucleotide sequence ID" value="NZ_DF967971.1"/>
</dbReference>